<evidence type="ECO:0000259" key="3">
    <source>
        <dbReference type="Pfam" id="PF02729"/>
    </source>
</evidence>
<dbReference type="GO" id="GO:0016743">
    <property type="term" value="F:carboxyl- or carbamoyltransferase activity"/>
    <property type="evidence" value="ECO:0007669"/>
    <property type="project" value="InterPro"/>
</dbReference>
<evidence type="ECO:0000256" key="1">
    <source>
        <dbReference type="ARBA" id="ARBA00022679"/>
    </source>
</evidence>
<reference evidence="5" key="1">
    <citation type="submission" date="2021-02" db="EMBL/GenBank/DDBJ databases">
        <authorList>
            <person name="Nowell W R."/>
        </authorList>
    </citation>
    <scope>NUCLEOTIDE SEQUENCE</scope>
</reference>
<name>A0A8S2W320_9BILA</name>
<gene>
    <name evidence="4" type="ORF">OVA965_LOCUS42812</name>
    <name evidence="5" type="ORF">TMI583_LOCUS44832</name>
</gene>
<dbReference type="Gene3D" id="3.40.50.1370">
    <property type="entry name" value="Aspartate/ornithine carbamoyltransferase"/>
    <property type="match status" value="2"/>
</dbReference>
<dbReference type="GO" id="GO:0016597">
    <property type="term" value="F:amino acid binding"/>
    <property type="evidence" value="ECO:0007669"/>
    <property type="project" value="InterPro"/>
</dbReference>
<feature type="non-terminal residue" evidence="5">
    <location>
        <position position="1"/>
    </location>
</feature>
<dbReference type="PANTHER" id="PTHR45753:SF6">
    <property type="entry name" value="ASPARTATE CARBAMOYLTRANSFERASE"/>
    <property type="match status" value="1"/>
</dbReference>
<dbReference type="Proteomes" id="UP000677228">
    <property type="component" value="Unassembled WGS sequence"/>
</dbReference>
<comment type="caution">
    <text evidence="5">The sequence shown here is derived from an EMBL/GenBank/DDBJ whole genome shotgun (WGS) entry which is preliminary data.</text>
</comment>
<proteinExistence type="predicted"/>
<dbReference type="AlphaFoldDB" id="A0A8S2W320"/>
<feature type="region of interest" description="Disordered" evidence="2">
    <location>
        <begin position="1"/>
        <end position="21"/>
    </location>
</feature>
<evidence type="ECO:0000313" key="4">
    <source>
        <dbReference type="EMBL" id="CAF1613925.1"/>
    </source>
</evidence>
<dbReference type="Pfam" id="PF02729">
    <property type="entry name" value="OTCace_N"/>
    <property type="match status" value="1"/>
</dbReference>
<protein>
    <recommendedName>
        <fullName evidence="3">Aspartate/ornithine carbamoyltransferase carbamoyl-P binding domain-containing protein</fullName>
    </recommendedName>
</protein>
<sequence>MIRPKHRNVSESDTNLHGDNSDVFQHVKKQDSFKIGSTISMAKQHVLSALGLTRNQCREIFRLAHNYRSCRLSQRSIEPILAGKVITLMFFEPSTRTQCSFAAAMQRLGGTVINFDSQTSSIQKGESIEDPTQALLDVFTIKEEIGKLDDITITMVGDLKHGRTVHSLAKLLAMYSD</sequence>
<dbReference type="InterPro" id="IPR006132">
    <property type="entry name" value="Asp/Orn_carbamoyltranf_P-bd"/>
</dbReference>
<accession>A0A8S2W320</accession>
<dbReference type="EMBL" id="CAJOBA010078399">
    <property type="protein sequence ID" value="CAF4429491.1"/>
    <property type="molecule type" value="Genomic_DNA"/>
</dbReference>
<dbReference type="InterPro" id="IPR036901">
    <property type="entry name" value="Asp/Orn_carbamoylTrfase_sf"/>
</dbReference>
<dbReference type="SUPFAM" id="SSF53671">
    <property type="entry name" value="Aspartate/ornithine carbamoyltransferase"/>
    <property type="match status" value="1"/>
</dbReference>
<dbReference type="InterPro" id="IPR006130">
    <property type="entry name" value="Asp/Orn_carbamoylTrfase"/>
</dbReference>
<feature type="domain" description="Aspartate/ornithine carbamoyltransferase carbamoyl-P binding" evidence="3">
    <location>
        <begin position="44"/>
        <end position="130"/>
    </location>
</feature>
<feature type="compositionally biased region" description="Basic and acidic residues" evidence="2">
    <location>
        <begin position="8"/>
        <end position="20"/>
    </location>
</feature>
<evidence type="ECO:0000256" key="2">
    <source>
        <dbReference type="SAM" id="MobiDB-lite"/>
    </source>
</evidence>
<evidence type="ECO:0000313" key="6">
    <source>
        <dbReference type="Proteomes" id="UP000682733"/>
    </source>
</evidence>
<dbReference type="PROSITE" id="PS00097">
    <property type="entry name" value="CARBAMOYLTRANSFERASE"/>
    <property type="match status" value="1"/>
</dbReference>
<dbReference type="Proteomes" id="UP000682733">
    <property type="component" value="Unassembled WGS sequence"/>
</dbReference>
<dbReference type="EMBL" id="CAJNOK010053965">
    <property type="protein sequence ID" value="CAF1613925.1"/>
    <property type="molecule type" value="Genomic_DNA"/>
</dbReference>
<organism evidence="5 6">
    <name type="scientific">Didymodactylos carnosus</name>
    <dbReference type="NCBI Taxonomy" id="1234261"/>
    <lineage>
        <taxon>Eukaryota</taxon>
        <taxon>Metazoa</taxon>
        <taxon>Spiralia</taxon>
        <taxon>Gnathifera</taxon>
        <taxon>Rotifera</taxon>
        <taxon>Eurotatoria</taxon>
        <taxon>Bdelloidea</taxon>
        <taxon>Philodinida</taxon>
        <taxon>Philodinidae</taxon>
        <taxon>Didymodactylos</taxon>
    </lineage>
</organism>
<dbReference type="PRINTS" id="PR00101">
    <property type="entry name" value="ATCASE"/>
</dbReference>
<dbReference type="GO" id="GO:0006520">
    <property type="term" value="P:amino acid metabolic process"/>
    <property type="evidence" value="ECO:0007669"/>
    <property type="project" value="InterPro"/>
</dbReference>
<dbReference type="PANTHER" id="PTHR45753">
    <property type="entry name" value="ORNITHINE CARBAMOYLTRANSFERASE, MITOCHONDRIAL"/>
    <property type="match status" value="1"/>
</dbReference>
<evidence type="ECO:0000313" key="5">
    <source>
        <dbReference type="EMBL" id="CAF4429491.1"/>
    </source>
</evidence>
<keyword evidence="1" id="KW-0808">Transferase</keyword>